<protein>
    <submittedName>
        <fullName evidence="2">Uncharacterized protein</fullName>
    </submittedName>
</protein>
<keyword evidence="1" id="KW-1133">Transmembrane helix</keyword>
<sequence>MQRKHKSFNWLALKEFWWMISTDGSCNRGGPWPMMLPLQMHGMMAYFSCFMKFNRALAQLSATAVYALGGFIILRWVWARWRERRPKNESSDEEPPPTDD</sequence>
<proteinExistence type="predicted"/>
<keyword evidence="1" id="KW-0472">Membrane</keyword>
<name>A0AAP0RWY3_LIQFO</name>
<organism evidence="2 3">
    <name type="scientific">Liquidambar formosana</name>
    <name type="common">Formosan gum</name>
    <dbReference type="NCBI Taxonomy" id="63359"/>
    <lineage>
        <taxon>Eukaryota</taxon>
        <taxon>Viridiplantae</taxon>
        <taxon>Streptophyta</taxon>
        <taxon>Embryophyta</taxon>
        <taxon>Tracheophyta</taxon>
        <taxon>Spermatophyta</taxon>
        <taxon>Magnoliopsida</taxon>
        <taxon>eudicotyledons</taxon>
        <taxon>Gunneridae</taxon>
        <taxon>Pentapetalae</taxon>
        <taxon>Saxifragales</taxon>
        <taxon>Altingiaceae</taxon>
        <taxon>Liquidambar</taxon>
    </lineage>
</organism>
<dbReference type="AlphaFoldDB" id="A0AAP0RWY3"/>
<keyword evidence="3" id="KW-1185">Reference proteome</keyword>
<feature type="transmembrane region" description="Helical" evidence="1">
    <location>
        <begin position="56"/>
        <end position="78"/>
    </location>
</feature>
<keyword evidence="1" id="KW-0812">Transmembrane</keyword>
<reference evidence="2 3" key="1">
    <citation type="journal article" date="2024" name="Plant J.">
        <title>Genome sequences and population genomics reveal climatic adaptation and genomic divergence between two closely related sweetgum species.</title>
        <authorList>
            <person name="Xu W.Q."/>
            <person name="Ren C.Q."/>
            <person name="Zhang X.Y."/>
            <person name="Comes H.P."/>
            <person name="Liu X.H."/>
            <person name="Li Y.G."/>
            <person name="Kettle C.J."/>
            <person name="Jalonen R."/>
            <person name="Gaisberger H."/>
            <person name="Ma Y.Z."/>
            <person name="Qiu Y.X."/>
        </authorList>
    </citation>
    <scope>NUCLEOTIDE SEQUENCE [LARGE SCALE GENOMIC DNA]</scope>
    <source>
        <strain evidence="2">Hangzhou</strain>
    </source>
</reference>
<evidence type="ECO:0000313" key="2">
    <source>
        <dbReference type="EMBL" id="KAK9282920.1"/>
    </source>
</evidence>
<evidence type="ECO:0000256" key="1">
    <source>
        <dbReference type="SAM" id="Phobius"/>
    </source>
</evidence>
<accession>A0AAP0RWY3</accession>
<dbReference type="PANTHER" id="PTHR36374">
    <property type="entry name" value="OS01G0969000 PROTEIN"/>
    <property type="match status" value="1"/>
</dbReference>
<dbReference type="PANTHER" id="PTHR36374:SF1">
    <property type="entry name" value="OS01G0969000 PROTEIN"/>
    <property type="match status" value="1"/>
</dbReference>
<gene>
    <name evidence="2" type="ORF">L1049_011145</name>
</gene>
<dbReference type="Proteomes" id="UP001415857">
    <property type="component" value="Unassembled WGS sequence"/>
</dbReference>
<dbReference type="GO" id="GO:0009507">
    <property type="term" value="C:chloroplast"/>
    <property type="evidence" value="ECO:0007669"/>
    <property type="project" value="TreeGrafter"/>
</dbReference>
<dbReference type="EMBL" id="JBBPBK010000006">
    <property type="protein sequence ID" value="KAK9282920.1"/>
    <property type="molecule type" value="Genomic_DNA"/>
</dbReference>
<evidence type="ECO:0000313" key="3">
    <source>
        <dbReference type="Proteomes" id="UP001415857"/>
    </source>
</evidence>
<comment type="caution">
    <text evidence="2">The sequence shown here is derived from an EMBL/GenBank/DDBJ whole genome shotgun (WGS) entry which is preliminary data.</text>
</comment>